<gene>
    <name evidence="2" type="ORF">GCM10025855_11260</name>
</gene>
<dbReference type="EMBL" id="BSUY01000001">
    <property type="protein sequence ID" value="GMA81593.1"/>
    <property type="molecule type" value="Genomic_DNA"/>
</dbReference>
<keyword evidence="1" id="KW-1133">Transmembrane helix</keyword>
<sequence length="246" mass="26795">MHLIGATLGDTRLNKSLVTNLLAAALVVVGYFIDSAMVLSVGLFALSGAITNWVAIYMLFEKVPGLYGSGVVPSRFEEFKTGIAHLMMKQFFTTENIERFLSEKQGFSKIDLAPVIEKVDLAPSFDALISTVAQSSFGGMLSMFGGTDALLPLKEPFIVKMKASLVEMAQSDAFHELLKQEIEQPNVMADLQTKIANIVEQRLSELTPQMVKKIVQDMIQTHLGWLVIWGGVFGGLIGLVAALIQG</sequence>
<name>A0ABQ6J0F6_9GAMM</name>
<feature type="transmembrane region" description="Helical" evidence="1">
    <location>
        <begin position="223"/>
        <end position="244"/>
    </location>
</feature>
<keyword evidence="3" id="KW-1185">Reference proteome</keyword>
<evidence type="ECO:0000313" key="2">
    <source>
        <dbReference type="EMBL" id="GMA81593.1"/>
    </source>
</evidence>
<dbReference type="Proteomes" id="UP001157046">
    <property type="component" value="Unassembled WGS sequence"/>
</dbReference>
<dbReference type="PANTHER" id="PTHR38568:SF1">
    <property type="entry name" value="DUF445 DOMAIN-CONTAINING PROTEIN"/>
    <property type="match status" value="1"/>
</dbReference>
<feature type="transmembrane region" description="Helical" evidence="1">
    <location>
        <begin position="12"/>
        <end position="33"/>
    </location>
</feature>
<accession>A0ABQ6J0F6</accession>
<proteinExistence type="predicted"/>
<evidence type="ECO:0000256" key="1">
    <source>
        <dbReference type="SAM" id="Phobius"/>
    </source>
</evidence>
<keyword evidence="1" id="KW-0472">Membrane</keyword>
<dbReference type="PANTHER" id="PTHR38568">
    <property type="entry name" value="DUF445 DOMAIN-CONTAINING PROTEIN-RELATED"/>
    <property type="match status" value="1"/>
</dbReference>
<keyword evidence="1" id="KW-0812">Transmembrane</keyword>
<reference evidence="3" key="1">
    <citation type="journal article" date="2019" name="Int. J. Syst. Evol. Microbiol.">
        <title>The Global Catalogue of Microorganisms (GCM) 10K type strain sequencing project: providing services to taxonomists for standard genome sequencing and annotation.</title>
        <authorList>
            <consortium name="The Broad Institute Genomics Platform"/>
            <consortium name="The Broad Institute Genome Sequencing Center for Infectious Disease"/>
            <person name="Wu L."/>
            <person name="Ma J."/>
        </authorList>
    </citation>
    <scope>NUCLEOTIDE SEQUENCE [LARGE SCALE GENOMIC DNA]</scope>
    <source>
        <strain evidence="3">NBRC 102030</strain>
    </source>
</reference>
<evidence type="ECO:0000313" key="3">
    <source>
        <dbReference type="Proteomes" id="UP001157046"/>
    </source>
</evidence>
<feature type="transmembrane region" description="Helical" evidence="1">
    <location>
        <begin position="39"/>
        <end position="60"/>
    </location>
</feature>
<comment type="caution">
    <text evidence="2">The sequence shown here is derived from an EMBL/GenBank/DDBJ whole genome shotgun (WGS) entry which is preliminary data.</text>
</comment>
<protein>
    <recommendedName>
        <fullName evidence="4">DUF445 domain-containing protein</fullName>
    </recommendedName>
</protein>
<evidence type="ECO:0008006" key="4">
    <source>
        <dbReference type="Google" id="ProtNLM"/>
    </source>
</evidence>
<organism evidence="2 3">
    <name type="scientific">Shewanella glacialipiscicola</name>
    <dbReference type="NCBI Taxonomy" id="614069"/>
    <lineage>
        <taxon>Bacteria</taxon>
        <taxon>Pseudomonadati</taxon>
        <taxon>Pseudomonadota</taxon>
        <taxon>Gammaproteobacteria</taxon>
        <taxon>Alteromonadales</taxon>
        <taxon>Shewanellaceae</taxon>
        <taxon>Shewanella</taxon>
    </lineage>
</organism>